<feature type="compositionally biased region" description="Low complexity" evidence="1">
    <location>
        <begin position="24"/>
        <end position="36"/>
    </location>
</feature>
<dbReference type="Gramene" id="PAN32301">
    <property type="protein sequence ID" value="PAN32301"/>
    <property type="gene ID" value="PAHAL_5G476500"/>
</dbReference>
<dbReference type="Proteomes" id="UP000243499">
    <property type="component" value="Chromosome 5"/>
</dbReference>
<reference evidence="2" key="1">
    <citation type="submission" date="2018-04" db="EMBL/GenBank/DDBJ databases">
        <title>WGS assembly of Panicum hallii.</title>
        <authorList>
            <person name="Lovell J."/>
            <person name="Jenkins J."/>
            <person name="Lowry D."/>
            <person name="Mamidi S."/>
            <person name="Sreedasyam A."/>
            <person name="Weng X."/>
            <person name="Barry K."/>
            <person name="Bonette J."/>
            <person name="Campitelli B."/>
            <person name="Daum C."/>
            <person name="Gordon S."/>
            <person name="Gould B."/>
            <person name="Lipzen A."/>
            <person name="Macqueen A."/>
            <person name="Palacio-Mejia J."/>
            <person name="Plott C."/>
            <person name="Shakirov E."/>
            <person name="Shu S."/>
            <person name="Yoshinaga Y."/>
            <person name="Zane M."/>
            <person name="Rokhsar D."/>
            <person name="Grimwood J."/>
            <person name="Schmutz J."/>
            <person name="Juenger T."/>
        </authorList>
    </citation>
    <scope>NUCLEOTIDE SEQUENCE [LARGE SCALE GENOMIC DNA]</scope>
    <source>
        <strain evidence="2">FIL2</strain>
    </source>
</reference>
<organism evidence="2">
    <name type="scientific">Panicum hallii</name>
    <dbReference type="NCBI Taxonomy" id="206008"/>
    <lineage>
        <taxon>Eukaryota</taxon>
        <taxon>Viridiplantae</taxon>
        <taxon>Streptophyta</taxon>
        <taxon>Embryophyta</taxon>
        <taxon>Tracheophyta</taxon>
        <taxon>Spermatophyta</taxon>
        <taxon>Magnoliopsida</taxon>
        <taxon>Liliopsida</taxon>
        <taxon>Poales</taxon>
        <taxon>Poaceae</taxon>
        <taxon>PACMAD clade</taxon>
        <taxon>Panicoideae</taxon>
        <taxon>Panicodae</taxon>
        <taxon>Paniceae</taxon>
        <taxon>Panicinae</taxon>
        <taxon>Panicum</taxon>
        <taxon>Panicum sect. Panicum</taxon>
    </lineage>
</organism>
<dbReference type="EMBL" id="CM008050">
    <property type="protein sequence ID" value="PAN32301.1"/>
    <property type="molecule type" value="Genomic_DNA"/>
</dbReference>
<evidence type="ECO:0000313" key="2">
    <source>
        <dbReference type="EMBL" id="PAN32301.1"/>
    </source>
</evidence>
<dbReference type="AlphaFoldDB" id="A0A2S3HXU4"/>
<accession>A0A2S3HXU4</accession>
<protein>
    <submittedName>
        <fullName evidence="2">Uncharacterized protein</fullName>
    </submittedName>
</protein>
<feature type="compositionally biased region" description="Gly residues" evidence="1">
    <location>
        <begin position="123"/>
        <end position="136"/>
    </location>
</feature>
<evidence type="ECO:0000256" key="1">
    <source>
        <dbReference type="SAM" id="MobiDB-lite"/>
    </source>
</evidence>
<feature type="region of interest" description="Disordered" evidence="1">
    <location>
        <begin position="121"/>
        <end position="192"/>
    </location>
</feature>
<gene>
    <name evidence="2" type="ORF">PAHAL_5G476500</name>
</gene>
<proteinExistence type="predicted"/>
<feature type="compositionally biased region" description="Pro residues" evidence="1">
    <location>
        <begin position="64"/>
        <end position="76"/>
    </location>
</feature>
<feature type="compositionally biased region" description="Low complexity" evidence="1">
    <location>
        <begin position="166"/>
        <end position="192"/>
    </location>
</feature>
<sequence length="192" mass="19822">MSVPFRSFFPPTPLSLPPPTRHGPPAAAPLHLLPSSPRRRPSQTPPAPVPTSSGAPLQLLRRPSPTPPSPPRPWLPPHLDIQPNELEQDGEATAVGSDSGSARSGFGALALLCVAAHFQGASCRGGGGGGGRGGVRGLREGRRRREVRSVAWRRLVGPRRGGHVAAGGSSASSTSSSTTSPSPTSPTGREDR</sequence>
<feature type="compositionally biased region" description="Pro residues" evidence="1">
    <location>
        <begin position="10"/>
        <end position="22"/>
    </location>
</feature>
<name>A0A2S3HXU4_9POAL</name>
<feature type="region of interest" description="Disordered" evidence="1">
    <location>
        <begin position="1"/>
        <end position="102"/>
    </location>
</feature>